<name>A0ABW1EWZ5_9ACTN</name>
<dbReference type="Pfam" id="PF02441">
    <property type="entry name" value="Flavoprotein"/>
    <property type="match status" value="1"/>
</dbReference>
<sequence>MRDDALSVIACGSIAAKDLPNYLVFLRQEIDLPLRVLLTASAARFVHPQVLAWHADEVYVADDPTLNPTEFAHRSLGLVVLPATANTLAAAALGLAATPAQTVLLAHERPALFFPNMNGSMWRKPATRRHVSTLRADGHTVVEPTEREMFLLWQKENGVGPAMPMPDEAAETVVKWLEDALNGDDESA</sequence>
<dbReference type="Gene3D" id="3.40.50.1950">
    <property type="entry name" value="Flavin prenyltransferase-like"/>
    <property type="match status" value="1"/>
</dbReference>
<accession>A0ABW1EWZ5</accession>
<comment type="caution">
    <text evidence="2">The sequence shown here is derived from an EMBL/GenBank/DDBJ whole genome shotgun (WGS) entry which is preliminary data.</text>
</comment>
<keyword evidence="3" id="KW-1185">Reference proteome</keyword>
<feature type="domain" description="Flavoprotein" evidence="1">
    <location>
        <begin position="7"/>
        <end position="155"/>
    </location>
</feature>
<dbReference type="PANTHER" id="PTHR14359:SF6">
    <property type="entry name" value="PHOSPHOPANTOTHENOYLCYSTEINE DECARBOXYLASE"/>
    <property type="match status" value="1"/>
</dbReference>
<dbReference type="InterPro" id="IPR036551">
    <property type="entry name" value="Flavin_trans-like"/>
</dbReference>
<evidence type="ECO:0000259" key="1">
    <source>
        <dbReference type="Pfam" id="PF02441"/>
    </source>
</evidence>
<dbReference type="Proteomes" id="UP001596067">
    <property type="component" value="Unassembled WGS sequence"/>
</dbReference>
<evidence type="ECO:0000313" key="3">
    <source>
        <dbReference type="Proteomes" id="UP001596067"/>
    </source>
</evidence>
<protein>
    <submittedName>
        <fullName evidence="2">Flavoprotein</fullName>
    </submittedName>
</protein>
<reference evidence="3" key="1">
    <citation type="journal article" date="2019" name="Int. J. Syst. Evol. Microbiol.">
        <title>The Global Catalogue of Microorganisms (GCM) 10K type strain sequencing project: providing services to taxonomists for standard genome sequencing and annotation.</title>
        <authorList>
            <consortium name="The Broad Institute Genomics Platform"/>
            <consortium name="The Broad Institute Genome Sequencing Center for Infectious Disease"/>
            <person name="Wu L."/>
            <person name="Ma J."/>
        </authorList>
    </citation>
    <scope>NUCLEOTIDE SEQUENCE [LARGE SCALE GENOMIC DNA]</scope>
    <source>
        <strain evidence="3">CGMCC 4.1469</strain>
    </source>
</reference>
<dbReference type="SUPFAM" id="SSF52507">
    <property type="entry name" value="Homo-oligomeric flavin-containing Cys decarboxylases, HFCD"/>
    <property type="match status" value="1"/>
</dbReference>
<dbReference type="PANTHER" id="PTHR14359">
    <property type="entry name" value="HOMO-OLIGOMERIC FLAVIN CONTAINING CYS DECARBOXYLASE FAMILY"/>
    <property type="match status" value="1"/>
</dbReference>
<dbReference type="InterPro" id="IPR003382">
    <property type="entry name" value="Flavoprotein"/>
</dbReference>
<gene>
    <name evidence="2" type="ORF">ACFP0N_16400</name>
</gene>
<dbReference type="RefSeq" id="WP_313762349.1">
    <property type="nucleotide sequence ID" value="NZ_BAAAVH010000009.1"/>
</dbReference>
<dbReference type="EMBL" id="JBHSOD010000018">
    <property type="protein sequence ID" value="MFC5886548.1"/>
    <property type="molecule type" value="Genomic_DNA"/>
</dbReference>
<organism evidence="2 3">
    <name type="scientific">Kitasatospora aburaviensis</name>
    <dbReference type="NCBI Taxonomy" id="67265"/>
    <lineage>
        <taxon>Bacteria</taxon>
        <taxon>Bacillati</taxon>
        <taxon>Actinomycetota</taxon>
        <taxon>Actinomycetes</taxon>
        <taxon>Kitasatosporales</taxon>
        <taxon>Streptomycetaceae</taxon>
        <taxon>Kitasatospora</taxon>
    </lineage>
</organism>
<proteinExistence type="predicted"/>
<evidence type="ECO:0000313" key="2">
    <source>
        <dbReference type="EMBL" id="MFC5886548.1"/>
    </source>
</evidence>